<feature type="compositionally biased region" description="Basic and acidic residues" evidence="12">
    <location>
        <begin position="2252"/>
        <end position="2269"/>
    </location>
</feature>
<feature type="compositionally biased region" description="Basic and acidic residues" evidence="12">
    <location>
        <begin position="1684"/>
        <end position="1694"/>
    </location>
</feature>
<feature type="compositionally biased region" description="Polar residues" evidence="12">
    <location>
        <begin position="2180"/>
        <end position="2237"/>
    </location>
</feature>
<feature type="chain" id="PRO_5044867152" description="Cadherin domain-containing protein" evidence="13">
    <location>
        <begin position="29"/>
        <end position="2890"/>
    </location>
</feature>
<feature type="compositionally biased region" description="Basic and acidic residues" evidence="12">
    <location>
        <begin position="2742"/>
        <end position="2754"/>
    </location>
</feature>
<protein>
    <recommendedName>
        <fullName evidence="14">Cadherin domain-containing protein</fullName>
    </recommendedName>
</protein>
<feature type="region of interest" description="Disordered" evidence="12">
    <location>
        <begin position="1797"/>
        <end position="1861"/>
    </location>
</feature>
<evidence type="ECO:0000256" key="8">
    <source>
        <dbReference type="ARBA" id="ARBA00022989"/>
    </source>
</evidence>
<evidence type="ECO:0000256" key="7">
    <source>
        <dbReference type="ARBA" id="ARBA00022889"/>
    </source>
</evidence>
<feature type="compositionally biased region" description="Low complexity" evidence="12">
    <location>
        <begin position="1548"/>
        <end position="1557"/>
    </location>
</feature>
<reference evidence="15 16" key="1">
    <citation type="journal article" date="2024" name="bioRxiv">
        <title>A reference genome for Trichogramma kaykai: A tiny desert-dwelling parasitoid wasp with competing sex-ratio distorters.</title>
        <authorList>
            <person name="Culotta J."/>
            <person name="Lindsey A.R."/>
        </authorList>
    </citation>
    <scope>NUCLEOTIDE SEQUENCE [LARGE SCALE GENOMIC DNA]</scope>
    <source>
        <strain evidence="15 16">KSX58</strain>
    </source>
</reference>
<feature type="region of interest" description="Disordered" evidence="12">
    <location>
        <begin position="1514"/>
        <end position="1766"/>
    </location>
</feature>
<feature type="compositionally biased region" description="Low complexity" evidence="12">
    <location>
        <begin position="1012"/>
        <end position="1023"/>
    </location>
</feature>
<dbReference type="SMART" id="SM00112">
    <property type="entry name" value="CA"/>
    <property type="match status" value="5"/>
</dbReference>
<evidence type="ECO:0000259" key="14">
    <source>
        <dbReference type="PROSITE" id="PS50268"/>
    </source>
</evidence>
<feature type="signal peptide" evidence="13">
    <location>
        <begin position="1"/>
        <end position="28"/>
    </location>
</feature>
<feature type="compositionally biased region" description="Basic and acidic residues" evidence="12">
    <location>
        <begin position="1325"/>
        <end position="1334"/>
    </location>
</feature>
<feature type="region of interest" description="Disordered" evidence="12">
    <location>
        <begin position="2804"/>
        <end position="2857"/>
    </location>
</feature>
<feature type="compositionally biased region" description="Basic and acidic residues" evidence="12">
    <location>
        <begin position="1623"/>
        <end position="1638"/>
    </location>
</feature>
<feature type="region of interest" description="Disordered" evidence="12">
    <location>
        <begin position="1974"/>
        <end position="2002"/>
    </location>
</feature>
<dbReference type="Pfam" id="PF00028">
    <property type="entry name" value="Cadherin"/>
    <property type="match status" value="1"/>
</dbReference>
<evidence type="ECO:0000256" key="2">
    <source>
        <dbReference type="ARBA" id="ARBA00022475"/>
    </source>
</evidence>
<keyword evidence="2" id="KW-1003">Cell membrane</keyword>
<evidence type="ECO:0000313" key="15">
    <source>
        <dbReference type="EMBL" id="KAL3405771.1"/>
    </source>
</evidence>
<evidence type="ECO:0000256" key="11">
    <source>
        <dbReference type="PROSITE-ProRule" id="PRU00043"/>
    </source>
</evidence>
<feature type="compositionally biased region" description="Polar residues" evidence="12">
    <location>
        <begin position="2688"/>
        <end position="2699"/>
    </location>
</feature>
<sequence length="2890" mass="322631">MRMAEEWLKTLICLSFLLASSVVVRVSAARPRFDVSTDMGMVLVPADAEVDSVIFRLRATDQDADFPLVFEIIATTSPIVKIDNLPCTLYNKVCQANVILTRRLVPGRLHDFVVRVRDSKGDVNSMQATISVTNSTTPRDRIFPHIPSLIMVPEQPKELFKIRQRQMGSQTKGIITLIGELDFETQSMYTLTMYATDPYTIPGKDTRNIAGCHVVVIVQDVQDVPPVFTLAPPLTKINNTVQPGDIILRVHAEDGDKGVPREVTYGLVSEGNPFTTFFNVSETTGEITLAKPLEELTKITHVGAPIILKIVAEEIRTMRDEPPAQATIVELGLLLGEPGNNPPYFENENYVAWLDENAEPGTIIQFTDVYSTRVKDEDIGKAGVFALKLKNNNGTFEVSPSVAERSASFVITVRDSTLIDYEKFKSLRCTLVAQEVGPATDLSASVPVTIFLRDVNDNPPIFDVSLYTVTLPENPIPGTKVIQVHATDRDSGAYGRIQYVRIVGDGGAAFEINPDSGVVSVTMGSIIDRERTPRLELMIEARDEDGRGLRGVATLIVNILDVNDNAPIFERAVYDFALNGDLSNFTAPAFIKAVDADAEPPNNVVRYEIVNGNYDNKFQLDEETGELTLREVINNKARKARRASSNLRKQLRLSEPETPSSSSSSFSSLTPTTVQNISSVLKSANDSSQFGNFSTLSNSTSHRLENKTRTRRAEDTVLFILTARAYDLGVPHLSNTVQIRIMHPTTAFARIVMFVMPGENPDPKKTAETLATITGSRVTIQEIKPYAAQINPSTQDSSKRSVVVAKVEHNGPGTLVDVNKIRESLAANGFGVISGMEPVEEGSGNSQGSGETSGARNGKNISITQSSSEEVTVYKAENKLLTWLLVLLGLLILAALITLVTCCVCSSCPFYMEPRKRRVHSAETIVMRTNGRPKRHLHRKPLKVIDVGYCTQRKEAWSADPERQQWQFNRRNTKNLGIASLPGDAFVAPPGHRHPDYDRMQAARPPQHSGLQQQQQQQQQQQPQYTIVPLVPYGDRVTAAREGVYTDDAELDSLRRHEKARGSNEAAPDTGEVGGSNREQHFYRDGNAEVLRLVTRGQIEEHPDFYHDDDGKDILMQRFIEDQKARRAQQEASQQRDSYQGSIHDGELDHSVVVASQHKRAANEPAEIIIIPERLEMQRQPNQKQRLERVKLINEPSYGSKDVESDEYTGTDILAANNKPLKDAEIVAAEASKSAYRAHDAELVRQNALLTRLLLEREGKGGLHAAALPDYSSFLETQSLPGQIATATQTDRTTATQTENFARSRSDTEDMDEDSRTRRKSKSKGKVETKENFKQTKKTIWVRTPIPEESSALSPSKRRSSPSSTKIEVTESSRKVSVSPDVLKEFSSSLKSNDSDVEEEKGKFSKTCSDVKSAVKQKMPKIISRNITVQKKKIKESTVNNSSTTSSPDGKEKNILTKNKIRKKPVKPPRKRLEKKLELEKSNFMEPSFKVLERELSNFQQKVRQFSDDKLKILKKRGSKTEKESEDDSAATYNITKKSEVMLRRTTRSQSRETSPTKITVEEKTQTLEEGSKITERKLVKQKHVASSDQESSDKSKKQSSSSEIQKSQDEATHAISKIDSQLQKEKQQNDIVNKSDHEELDNTENVSIMKSDWSPVKSKQNSDSSKTMNESPVKKSKSTLVQRTEKKNKETQKNKVSPIKNKTVSEWDKRKSKRGNSRFTSSDDSKLSSPRKSIGNMNKKSATSEEEKSHPETKSITTKDSPTFDQNAFLENVKSVVEQEVTSLIQKAKETVANQLSSSFENNEKSKVPQSPLKTEKTKTFKSNSQNKKQDSEKSKSTNDAQKNKKKSMSDKSSSDNPKSDDAISFIVIEKNKTAANAAEYSKKLEAPLKEVSKSEGFSKTMSVDSANLNEIIKPQIEEKIEKSPITTLYLVGATNVSMANQVLEKNENLLSDKIEKSESLELSNTGKTLEHVNNAKDSDEFKEDQQKVGQNISTESNESETIPYQILEETVLNEKKDEQTDSGIQMKLNNISGEEPSSTNQIFNASQGIEITDPVITIICDEKQLPVNSPNSVKESIKTELEKNKENNLISENSQQIEESIKPSIEFDEAEKIASEIVDDTLMKVNNILKINSLDNMIDSAQTTSCPNENQTSVSDVNSNQNNENIGEPSKIPLRVDTSVNDNNDTQNQINMKNSLSDNEQSQNLTNSDLLYNRNVTNIRNDAGESSSMLPTYNPNNINDSKSNKTSNSKQDKFDSPRKQAGNKKESTSPSTQPEKCLELPLKFSQSNQLQGQSSKVSPTQSLPKKKVNHQPQTLQQQQIKESLEKSSFPKSPIKLPQRKSDYPPAPLFSVTDATGFGIDDSDDEDDDDDSSCASDMSNKTALHTRPYGTPRHSISSDGETVDVEGATAAAAAAASKPCQKWSLESEQTPGTQMKTAIFPQKIEVPPIDKPKYPSGKAMSMDQPRSPTKKIRTDSSKSMGFTEATTTTQKPADAKTRTDHPRMRPVIVGAKRKEQHYRSDRFTSRTESFRKISESGKIEDSSGSLRQQHQQHHQRRVEIRSKHLKLHVSHHYRQTRSDDDNNKSGSGRLSDASSLQESPPHVAVAAPCNRDPEITKARSRYMAWYQEKRAEAEKRKREKKEAEVVKEQRQRPPRRQRGAKSADEHSRAEDAEDKNSRSRERAKSLSAASHQSNASSWQQQQQQQQQQRQQRISRLRIRPLVNVESEQLKAIVRQGRKLRKTEAGGRCGKEDPPVQIFAPQKPPREAVDACLERSLHIEPRHHLVQHSEYKYERIVQTTPFYLHQQPPPVPHPSPEGFQDDSSEGRRPDDDLDSGIAVSMQSEGKTTTTTTTRLRHQQLLDKKSVFDIAYSGASPTHLRSDSNSSTPPT</sequence>
<dbReference type="GO" id="GO:0009653">
    <property type="term" value="P:anatomical structure morphogenesis"/>
    <property type="evidence" value="ECO:0007669"/>
    <property type="project" value="UniProtKB-ARBA"/>
</dbReference>
<accession>A0ABD2XJQ4</accession>
<evidence type="ECO:0000256" key="3">
    <source>
        <dbReference type="ARBA" id="ARBA00022692"/>
    </source>
</evidence>
<feature type="compositionally biased region" description="Polar residues" evidence="12">
    <location>
        <begin position="2425"/>
        <end position="2437"/>
    </location>
</feature>
<feature type="compositionally biased region" description="Basic and acidic residues" evidence="12">
    <location>
        <begin position="1829"/>
        <end position="1838"/>
    </location>
</feature>
<dbReference type="FunFam" id="2.60.40.60:FF:000098">
    <property type="entry name" value="cadherin-23 isoform X1"/>
    <property type="match status" value="1"/>
</dbReference>
<evidence type="ECO:0000256" key="12">
    <source>
        <dbReference type="SAM" id="MobiDB-lite"/>
    </source>
</evidence>
<dbReference type="Proteomes" id="UP001627154">
    <property type="component" value="Unassembled WGS sequence"/>
</dbReference>
<keyword evidence="8" id="KW-1133">Transmembrane helix</keyword>
<feature type="compositionally biased region" description="Acidic residues" evidence="12">
    <location>
        <begin position="2362"/>
        <end position="2373"/>
    </location>
</feature>
<dbReference type="PROSITE" id="PS00232">
    <property type="entry name" value="CADHERIN_1"/>
    <property type="match status" value="2"/>
</dbReference>
<dbReference type="PROSITE" id="PS50268">
    <property type="entry name" value="CADHERIN_2"/>
    <property type="match status" value="5"/>
</dbReference>
<comment type="function">
    <text evidence="10">Cadherins are calcium-dependent cell adhesion proteins. They preferentially interact with themselves in a homophilic manner in connecting cells.</text>
</comment>
<feature type="compositionally biased region" description="Basic and acidic residues" evidence="12">
    <location>
        <begin position="2518"/>
        <end position="2542"/>
    </location>
</feature>
<keyword evidence="7" id="KW-0130">Cell adhesion</keyword>
<feature type="region of interest" description="Disordered" evidence="12">
    <location>
        <begin position="1123"/>
        <end position="1143"/>
    </location>
</feature>
<keyword evidence="4 13" id="KW-0732">Signal</keyword>
<feature type="compositionally biased region" description="Low complexity" evidence="12">
    <location>
        <begin position="2238"/>
        <end position="2251"/>
    </location>
</feature>
<feature type="compositionally biased region" description="Basic residues" evidence="12">
    <location>
        <begin position="1459"/>
        <end position="1474"/>
    </location>
</feature>
<feature type="compositionally biased region" description="Low complexity" evidence="12">
    <location>
        <begin position="2700"/>
        <end position="2712"/>
    </location>
</feature>
<feature type="region of interest" description="Disordered" evidence="12">
    <location>
        <begin position="2630"/>
        <end position="2721"/>
    </location>
</feature>
<proteinExistence type="predicted"/>
<evidence type="ECO:0000256" key="4">
    <source>
        <dbReference type="ARBA" id="ARBA00022729"/>
    </source>
</evidence>
<feature type="compositionally biased region" description="Low complexity" evidence="12">
    <location>
        <begin position="1437"/>
        <end position="1447"/>
    </location>
</feature>
<feature type="compositionally biased region" description="Polar residues" evidence="12">
    <location>
        <begin position="2585"/>
        <end position="2599"/>
    </location>
</feature>
<dbReference type="InterPro" id="IPR020894">
    <property type="entry name" value="Cadherin_CS"/>
</dbReference>
<keyword evidence="6 11" id="KW-0106">Calcium</keyword>
<keyword evidence="16" id="KW-1185">Reference proteome</keyword>
<feature type="compositionally biased region" description="Basic and acidic residues" evidence="12">
    <location>
        <begin position="1849"/>
        <end position="1861"/>
    </location>
</feature>
<feature type="domain" description="Cadherin" evidence="14">
    <location>
        <begin position="114"/>
        <end position="228"/>
    </location>
</feature>
<dbReference type="GO" id="GO:0005886">
    <property type="term" value="C:plasma membrane"/>
    <property type="evidence" value="ECO:0007669"/>
    <property type="project" value="UniProtKB-SubCell"/>
</dbReference>
<feature type="compositionally biased region" description="Polar residues" evidence="12">
    <location>
        <begin position="1989"/>
        <end position="2002"/>
    </location>
</feature>
<keyword evidence="9" id="KW-0472">Membrane</keyword>
<feature type="compositionally biased region" description="Low complexity" evidence="12">
    <location>
        <begin position="1285"/>
        <end position="1298"/>
    </location>
</feature>
<feature type="compositionally biased region" description="Polar residues" evidence="12">
    <location>
        <begin position="2312"/>
        <end position="2323"/>
    </location>
</feature>
<feature type="compositionally biased region" description="Basic and acidic residues" evidence="12">
    <location>
        <begin position="2494"/>
        <end position="2504"/>
    </location>
</feature>
<feature type="region of interest" description="Disordered" evidence="12">
    <location>
        <begin position="1055"/>
        <end position="1079"/>
    </location>
</feature>
<feature type="compositionally biased region" description="Polar residues" evidence="12">
    <location>
        <begin position="2478"/>
        <end position="2492"/>
    </location>
</feature>
<dbReference type="PRINTS" id="PR00205">
    <property type="entry name" value="CADHERIN"/>
</dbReference>
<evidence type="ECO:0000256" key="5">
    <source>
        <dbReference type="ARBA" id="ARBA00022737"/>
    </source>
</evidence>
<name>A0ABD2XJQ4_9HYME</name>
<feature type="domain" description="Cadherin" evidence="14">
    <location>
        <begin position="346"/>
        <end position="462"/>
    </location>
</feature>
<dbReference type="Gene3D" id="2.60.40.60">
    <property type="entry name" value="Cadherins"/>
    <property type="match status" value="5"/>
</dbReference>
<dbReference type="InterPro" id="IPR015919">
    <property type="entry name" value="Cadherin-like_sf"/>
</dbReference>
<feature type="compositionally biased region" description="Polar residues" evidence="12">
    <location>
        <begin position="2144"/>
        <end position="2167"/>
    </location>
</feature>
<keyword evidence="5" id="KW-0677">Repeat</keyword>
<evidence type="ECO:0000256" key="13">
    <source>
        <dbReference type="SAM" id="SignalP"/>
    </source>
</evidence>
<dbReference type="InterPro" id="IPR002126">
    <property type="entry name" value="Cadherin-like_dom"/>
</dbReference>
<dbReference type="PANTHER" id="PTHR24026">
    <property type="entry name" value="FAT ATYPICAL CADHERIN-RELATED"/>
    <property type="match status" value="1"/>
</dbReference>
<feature type="domain" description="Cadherin" evidence="14">
    <location>
        <begin position="463"/>
        <end position="569"/>
    </location>
</feature>
<evidence type="ECO:0000313" key="16">
    <source>
        <dbReference type="Proteomes" id="UP001627154"/>
    </source>
</evidence>
<organism evidence="15 16">
    <name type="scientific">Trichogramma kaykai</name>
    <dbReference type="NCBI Taxonomy" id="54128"/>
    <lineage>
        <taxon>Eukaryota</taxon>
        <taxon>Metazoa</taxon>
        <taxon>Ecdysozoa</taxon>
        <taxon>Arthropoda</taxon>
        <taxon>Hexapoda</taxon>
        <taxon>Insecta</taxon>
        <taxon>Pterygota</taxon>
        <taxon>Neoptera</taxon>
        <taxon>Endopterygota</taxon>
        <taxon>Hymenoptera</taxon>
        <taxon>Apocrita</taxon>
        <taxon>Proctotrupomorpha</taxon>
        <taxon>Chalcidoidea</taxon>
        <taxon>Trichogrammatidae</taxon>
        <taxon>Trichogramma</taxon>
    </lineage>
</organism>
<comment type="subcellular location">
    <subcellularLocation>
        <location evidence="1">Cell membrane</location>
        <topology evidence="1">Single-pass type I membrane protein</topology>
    </subcellularLocation>
</comment>
<feature type="region of interest" description="Disordered" evidence="12">
    <location>
        <begin position="2735"/>
        <end position="2764"/>
    </location>
</feature>
<evidence type="ECO:0000256" key="6">
    <source>
        <dbReference type="ARBA" id="ARBA00022837"/>
    </source>
</evidence>
<dbReference type="CDD" id="cd11304">
    <property type="entry name" value="Cadherin_repeat"/>
    <property type="match status" value="5"/>
</dbReference>
<feature type="region of interest" description="Disordered" evidence="12">
    <location>
        <begin position="980"/>
        <end position="1023"/>
    </location>
</feature>
<feature type="compositionally biased region" description="Basic and acidic residues" evidence="12">
    <location>
        <begin position="1743"/>
        <end position="1754"/>
    </location>
</feature>
<evidence type="ECO:0000256" key="10">
    <source>
        <dbReference type="ARBA" id="ARBA00059331"/>
    </source>
</evidence>
<feature type="compositionally biased region" description="Basic and acidic residues" evidence="12">
    <location>
        <begin position="2662"/>
        <end position="2685"/>
    </location>
</feature>
<comment type="caution">
    <text evidence="15">The sequence shown here is derived from an EMBL/GenBank/DDBJ whole genome shotgun (WGS) entry which is preliminary data.</text>
</comment>
<dbReference type="GO" id="GO:0005509">
    <property type="term" value="F:calcium ion binding"/>
    <property type="evidence" value="ECO:0007669"/>
    <property type="project" value="UniProtKB-UniRule"/>
</dbReference>
<feature type="compositionally biased region" description="Basic and acidic residues" evidence="12">
    <location>
        <begin position="1974"/>
        <end position="1988"/>
    </location>
</feature>
<feature type="domain" description="Cadherin" evidence="14">
    <location>
        <begin position="229"/>
        <end position="345"/>
    </location>
</feature>
<keyword evidence="3" id="KW-0812">Transmembrane</keyword>
<feature type="compositionally biased region" description="Polar residues" evidence="12">
    <location>
        <begin position="1755"/>
        <end position="1766"/>
    </location>
</feature>
<dbReference type="GO" id="GO:0007155">
    <property type="term" value="P:cell adhesion"/>
    <property type="evidence" value="ECO:0007669"/>
    <property type="project" value="UniProtKB-KW"/>
</dbReference>
<feature type="region of interest" description="Disordered" evidence="12">
    <location>
        <begin position="640"/>
        <end position="670"/>
    </location>
</feature>
<feature type="compositionally biased region" description="Basic residues" evidence="12">
    <location>
        <begin position="2564"/>
        <end position="2576"/>
    </location>
</feature>
<feature type="domain" description="Cadherin" evidence="14">
    <location>
        <begin position="591"/>
        <end position="693"/>
    </location>
</feature>
<feature type="compositionally biased region" description="Polar residues" evidence="12">
    <location>
        <begin position="1728"/>
        <end position="1742"/>
    </location>
</feature>
<dbReference type="GO" id="GO:0060429">
    <property type="term" value="P:epithelium development"/>
    <property type="evidence" value="ECO:0007669"/>
    <property type="project" value="UniProtKB-ARBA"/>
</dbReference>
<dbReference type="PANTHER" id="PTHR24026:SF96">
    <property type="entry name" value="CADHERIN-86C"/>
    <property type="match status" value="1"/>
</dbReference>
<gene>
    <name evidence="15" type="ORF">TKK_001219</name>
</gene>
<evidence type="ECO:0000256" key="1">
    <source>
        <dbReference type="ARBA" id="ARBA00004251"/>
    </source>
</evidence>
<evidence type="ECO:0000256" key="9">
    <source>
        <dbReference type="ARBA" id="ARBA00023136"/>
    </source>
</evidence>
<feature type="compositionally biased region" description="Basic and acidic residues" evidence="12">
    <location>
        <begin position="2630"/>
        <end position="2652"/>
    </location>
</feature>
<feature type="region of interest" description="Disordered" evidence="12">
    <location>
        <begin position="837"/>
        <end position="861"/>
    </location>
</feature>
<feature type="compositionally biased region" description="Basic and acidic residues" evidence="12">
    <location>
        <begin position="1560"/>
        <end position="1579"/>
    </location>
</feature>
<dbReference type="EMBL" id="JBJJXI010000019">
    <property type="protein sequence ID" value="KAL3405771.1"/>
    <property type="molecule type" value="Genomic_DNA"/>
</dbReference>
<feature type="compositionally biased region" description="Low complexity" evidence="12">
    <location>
        <begin position="841"/>
        <end position="854"/>
    </location>
</feature>
<dbReference type="FunFam" id="2.60.40.60:FF:000020">
    <property type="entry name" value="Dachsous cadherin-related 1b"/>
    <property type="match status" value="1"/>
</dbReference>
<feature type="region of interest" description="Disordered" evidence="12">
    <location>
        <begin position="2144"/>
        <end position="2616"/>
    </location>
</feature>
<feature type="region of interest" description="Disordered" evidence="12">
    <location>
        <begin position="1434"/>
        <end position="1478"/>
    </location>
</feature>
<feature type="compositionally biased region" description="Low complexity" evidence="12">
    <location>
        <begin position="656"/>
        <end position="670"/>
    </location>
</feature>
<feature type="compositionally biased region" description="Polar residues" evidence="12">
    <location>
        <begin position="1658"/>
        <end position="1671"/>
    </location>
</feature>
<dbReference type="SUPFAM" id="SSF49313">
    <property type="entry name" value="Cadherin-like"/>
    <property type="match status" value="5"/>
</dbReference>
<feature type="region of interest" description="Disordered" evidence="12">
    <location>
        <begin position="1285"/>
        <end position="1380"/>
    </location>
</feature>
<feature type="compositionally biased region" description="Polar residues" evidence="12">
    <location>
        <begin position="2286"/>
        <end position="2305"/>
    </location>
</feature>